<evidence type="ECO:0000313" key="3">
    <source>
        <dbReference type="EMBL" id="CAB5017643.1"/>
    </source>
</evidence>
<keyword evidence="1" id="KW-0812">Transmembrane</keyword>
<sequence>MTTIPLPRRANIKTGTHIGLTFLVLGVGGVYLEGLAFFALAFGVALEPDFAGLFRGLFEGAFLDRGLGFGTGDTLPADVGVMGRVRFRA</sequence>
<dbReference type="EMBL" id="CAFBPF010000137">
    <property type="protein sequence ID" value="CAB5017643.1"/>
    <property type="molecule type" value="Genomic_DNA"/>
</dbReference>
<proteinExistence type="predicted"/>
<keyword evidence="1" id="KW-0472">Membrane</keyword>
<name>A0A6J7PBV1_9ZZZZ</name>
<feature type="transmembrane region" description="Helical" evidence="1">
    <location>
        <begin position="20"/>
        <end position="46"/>
    </location>
</feature>
<keyword evidence="1" id="KW-1133">Transmembrane helix</keyword>
<evidence type="ECO:0000256" key="1">
    <source>
        <dbReference type="SAM" id="Phobius"/>
    </source>
</evidence>
<dbReference type="AlphaFoldDB" id="A0A6J7PBV1"/>
<gene>
    <name evidence="2" type="ORF">UFOPK3974_01506</name>
    <name evidence="3" type="ORF">UFOPK4071_01055</name>
</gene>
<organism evidence="2">
    <name type="scientific">freshwater metagenome</name>
    <dbReference type="NCBI Taxonomy" id="449393"/>
    <lineage>
        <taxon>unclassified sequences</taxon>
        <taxon>metagenomes</taxon>
        <taxon>ecological metagenomes</taxon>
    </lineage>
</organism>
<reference evidence="2" key="1">
    <citation type="submission" date="2020-05" db="EMBL/GenBank/DDBJ databases">
        <authorList>
            <person name="Chiriac C."/>
            <person name="Salcher M."/>
            <person name="Ghai R."/>
            <person name="Kavagutti S V."/>
        </authorList>
    </citation>
    <scope>NUCLEOTIDE SEQUENCE</scope>
</reference>
<accession>A0A6J7PBV1</accession>
<evidence type="ECO:0000313" key="2">
    <source>
        <dbReference type="EMBL" id="CAB5000909.1"/>
    </source>
</evidence>
<protein>
    <submittedName>
        <fullName evidence="2">Unannotated protein</fullName>
    </submittedName>
</protein>
<dbReference type="EMBL" id="CAFBOR010000264">
    <property type="protein sequence ID" value="CAB5000909.1"/>
    <property type="molecule type" value="Genomic_DNA"/>
</dbReference>